<dbReference type="Pfam" id="PF01501">
    <property type="entry name" value="Glyco_transf_8"/>
    <property type="match status" value="1"/>
</dbReference>
<dbReference type="Proteomes" id="UP000003477">
    <property type="component" value="Unassembled WGS sequence"/>
</dbReference>
<evidence type="ECO:0000313" key="5">
    <source>
        <dbReference type="Proteomes" id="UP000003477"/>
    </source>
</evidence>
<dbReference type="PANTHER" id="PTHR13778">
    <property type="entry name" value="GLYCOSYLTRANSFERASE 8 DOMAIN-CONTAINING PROTEIN"/>
    <property type="match status" value="1"/>
</dbReference>
<comment type="caution">
    <text evidence="4">The sequence shown here is derived from an EMBL/GenBank/DDBJ whole genome shotgun (WGS) entry which is preliminary data.</text>
</comment>
<keyword evidence="3" id="KW-0479">Metal-binding</keyword>
<dbReference type="GO" id="GO:0046872">
    <property type="term" value="F:metal ion binding"/>
    <property type="evidence" value="ECO:0007669"/>
    <property type="project" value="UniProtKB-KW"/>
</dbReference>
<sequence>MNVVFCFDKNYEQHFGVALTSVLLNNTQDTINVHIITDIIEKELKPKLDNLSKNYKCSFFYYTVEDTEQFKDVKISGHISKAAYYRLIIPDLLPQNINKVLYLDSDLVVISSLEELYQVNLNDYFLAAQGSRKTGYFNSGVMVLNLEKWRNEKISTKVLDWARENKEKLRHWDQTALNHVIASNFVTINRKWNTEVDLSRKKTKNLNSNSSFDSVKIVHFVGSRKPWYFWVYDKRKDIYNDYLEKSLWSKPKLQKIFQQIGYILKKL</sequence>
<proteinExistence type="predicted"/>
<evidence type="ECO:0000313" key="4">
    <source>
        <dbReference type="EMBL" id="EHJ11902.1"/>
    </source>
</evidence>
<evidence type="ECO:0000256" key="2">
    <source>
        <dbReference type="ARBA" id="ARBA00022679"/>
    </source>
</evidence>
<dbReference type="GO" id="GO:0016757">
    <property type="term" value="F:glycosyltransferase activity"/>
    <property type="evidence" value="ECO:0007669"/>
    <property type="project" value="UniProtKB-KW"/>
</dbReference>
<reference evidence="4 5" key="1">
    <citation type="journal article" date="2011" name="Front. Microbiol.">
        <title>Two Strains of Crocosphaera watsonii with Highly Conserved Genomes are Distinguished by Strain-Specific Features.</title>
        <authorList>
            <person name="Bench S.R."/>
            <person name="Ilikchyan I.N."/>
            <person name="Tripp H.J."/>
            <person name="Zehr J.P."/>
        </authorList>
    </citation>
    <scope>NUCLEOTIDE SEQUENCE [LARGE SCALE GENOMIC DNA]</scope>
    <source>
        <strain evidence="4 5">WH 0003</strain>
    </source>
</reference>
<organism evidence="4 5">
    <name type="scientific">Crocosphaera watsonii WH 0003</name>
    <dbReference type="NCBI Taxonomy" id="423471"/>
    <lineage>
        <taxon>Bacteria</taxon>
        <taxon>Bacillati</taxon>
        <taxon>Cyanobacteriota</taxon>
        <taxon>Cyanophyceae</taxon>
        <taxon>Oscillatoriophycideae</taxon>
        <taxon>Chroococcales</taxon>
        <taxon>Aphanothecaceae</taxon>
        <taxon>Crocosphaera</taxon>
    </lineage>
</organism>
<keyword evidence="1" id="KW-0328">Glycosyltransferase</keyword>
<keyword evidence="2 4" id="KW-0808">Transferase</keyword>
<accession>G5J7E6</accession>
<dbReference type="Gene3D" id="3.90.550.10">
    <property type="entry name" value="Spore Coat Polysaccharide Biosynthesis Protein SpsA, Chain A"/>
    <property type="match status" value="1"/>
</dbReference>
<dbReference type="SUPFAM" id="SSF53448">
    <property type="entry name" value="Nucleotide-diphospho-sugar transferases"/>
    <property type="match status" value="1"/>
</dbReference>
<name>G5J7E6_CROWT</name>
<dbReference type="EMBL" id="AESD01000499">
    <property type="protein sequence ID" value="EHJ11902.1"/>
    <property type="molecule type" value="Genomic_DNA"/>
</dbReference>
<dbReference type="PANTHER" id="PTHR13778:SF47">
    <property type="entry name" value="LIPOPOLYSACCHARIDE 1,3-GALACTOSYLTRANSFERASE"/>
    <property type="match status" value="1"/>
</dbReference>
<dbReference type="InterPro" id="IPR029044">
    <property type="entry name" value="Nucleotide-diphossugar_trans"/>
</dbReference>
<gene>
    <name evidence="4" type="ORF">CWATWH0003_3386</name>
</gene>
<dbReference type="CDD" id="cd04194">
    <property type="entry name" value="GT8_A4GalT_like"/>
    <property type="match status" value="1"/>
</dbReference>
<dbReference type="InterPro" id="IPR002495">
    <property type="entry name" value="Glyco_trans_8"/>
</dbReference>
<dbReference type="RefSeq" id="WP_007311443.1">
    <property type="nucleotide sequence ID" value="NZ_AESD01000499.1"/>
</dbReference>
<protein>
    <submittedName>
        <fullName evidence="4">Glycosyl transferase family 8</fullName>
    </submittedName>
</protein>
<evidence type="ECO:0000256" key="3">
    <source>
        <dbReference type="ARBA" id="ARBA00022723"/>
    </source>
</evidence>
<evidence type="ECO:0000256" key="1">
    <source>
        <dbReference type="ARBA" id="ARBA00022676"/>
    </source>
</evidence>
<dbReference type="PATRIC" id="fig|423471.3.peg.3183"/>
<dbReference type="AlphaFoldDB" id="G5J7E6"/>
<dbReference type="InterPro" id="IPR050748">
    <property type="entry name" value="Glycosyltrans_8_dom-fam"/>
</dbReference>
<dbReference type="GeneID" id="88766934"/>